<organism evidence="9 10">
    <name type="scientific">Hydrogenophaga laconesensis</name>
    <dbReference type="NCBI Taxonomy" id="1805971"/>
    <lineage>
        <taxon>Bacteria</taxon>
        <taxon>Pseudomonadati</taxon>
        <taxon>Pseudomonadota</taxon>
        <taxon>Betaproteobacteria</taxon>
        <taxon>Burkholderiales</taxon>
        <taxon>Comamonadaceae</taxon>
        <taxon>Hydrogenophaga</taxon>
    </lineage>
</organism>
<dbReference type="PROSITE" id="PS52029">
    <property type="entry name" value="LD_TPASE"/>
    <property type="match status" value="1"/>
</dbReference>
<keyword evidence="3" id="KW-0808">Transferase</keyword>
<comment type="pathway">
    <text evidence="1 7">Cell wall biogenesis; peptidoglycan biosynthesis.</text>
</comment>
<evidence type="ECO:0000256" key="4">
    <source>
        <dbReference type="ARBA" id="ARBA00022960"/>
    </source>
</evidence>
<keyword evidence="6 7" id="KW-0961">Cell wall biogenesis/degradation</keyword>
<evidence type="ECO:0000256" key="1">
    <source>
        <dbReference type="ARBA" id="ARBA00004752"/>
    </source>
</evidence>
<evidence type="ECO:0000256" key="2">
    <source>
        <dbReference type="ARBA" id="ARBA00005992"/>
    </source>
</evidence>
<dbReference type="InterPro" id="IPR005490">
    <property type="entry name" value="LD_TPept_cat_dom"/>
</dbReference>
<evidence type="ECO:0000313" key="9">
    <source>
        <dbReference type="EMBL" id="MDR7092712.1"/>
    </source>
</evidence>
<reference evidence="9 10" key="1">
    <citation type="submission" date="2023-07" db="EMBL/GenBank/DDBJ databases">
        <title>Sorghum-associated microbial communities from plants grown in Nebraska, USA.</title>
        <authorList>
            <person name="Schachtman D."/>
        </authorList>
    </citation>
    <scope>NUCLEOTIDE SEQUENCE [LARGE SCALE GENOMIC DNA]</scope>
    <source>
        <strain evidence="9 10">BE240</strain>
    </source>
</reference>
<dbReference type="InterPro" id="IPR038063">
    <property type="entry name" value="Transpep_catalytic_dom"/>
</dbReference>
<dbReference type="Pfam" id="PF24125">
    <property type="entry name" value="Cds6_C"/>
    <property type="match status" value="1"/>
</dbReference>
<dbReference type="Proteomes" id="UP001265550">
    <property type="component" value="Unassembled WGS sequence"/>
</dbReference>
<name>A0ABU1V5H7_9BURK</name>
<evidence type="ECO:0000256" key="6">
    <source>
        <dbReference type="ARBA" id="ARBA00023316"/>
    </source>
</evidence>
<sequence>MATLVAVAAFVAATWLYGPTPRHDALPSSTEAAPAPSMLDNAVSRVQEAVRSVAPPASGLTPVALTAARLQEAGPLMGAAEARLIEIYQLIGAARHREALKQAEALVRAHPNFQLAHLVHGDLLSLQTRPVRQLGDVPDTKAMAASAQLSALREESHRRLLALTERPPEGSVPTQFLTLSPQSRHAIAIDASRSRLYLFENLNSARNAIAGDADRLPRLKLLGDFYISVGLSGIEKTHEGDKRTPLGVYYITSTLNPADLPDLYGVGALPINYPNPLDVQRGKTGSGIWLHGTPSDQFVRAPQASDGCVVLSNPDLQRLLNTVQIRTTPVVIASSLQWVRPETLAEDREQFQSVLEAWRQARGAGKADELKAFYSTRFMHQGRDLSQWWPRVEGELRANGGRELQMKDLSVLHWRDQDDTMVVTFGEVAVGQSRGVTKRQYWVREQNRWTIFFEGTI</sequence>
<proteinExistence type="inferred from homology"/>
<feature type="domain" description="L,D-TPase catalytic" evidence="8">
    <location>
        <begin position="185"/>
        <end position="333"/>
    </location>
</feature>
<evidence type="ECO:0000313" key="10">
    <source>
        <dbReference type="Proteomes" id="UP001265550"/>
    </source>
</evidence>
<dbReference type="RefSeq" id="WP_310307235.1">
    <property type="nucleotide sequence ID" value="NZ_JAVDWE010000001.1"/>
</dbReference>
<dbReference type="InterPro" id="IPR056203">
    <property type="entry name" value="Cds6_C"/>
</dbReference>
<accession>A0ABU1V5H7</accession>
<dbReference type="EMBL" id="JAVDWE010000001">
    <property type="protein sequence ID" value="MDR7092712.1"/>
    <property type="molecule type" value="Genomic_DNA"/>
</dbReference>
<feature type="active site" description="Nucleophile" evidence="7">
    <location>
        <position position="308"/>
    </location>
</feature>
<keyword evidence="10" id="KW-1185">Reference proteome</keyword>
<dbReference type="PANTHER" id="PTHR36699:SF1">
    <property type="entry name" value="L,D-TRANSPEPTIDASE YAFK-RELATED"/>
    <property type="match status" value="1"/>
</dbReference>
<evidence type="ECO:0000259" key="8">
    <source>
        <dbReference type="PROSITE" id="PS52029"/>
    </source>
</evidence>
<keyword evidence="5 7" id="KW-0573">Peptidoglycan synthesis</keyword>
<keyword evidence="4 7" id="KW-0133">Cell shape</keyword>
<dbReference type="CDD" id="cd16913">
    <property type="entry name" value="YkuD_like"/>
    <property type="match status" value="1"/>
</dbReference>
<protein>
    <submittedName>
        <fullName evidence="9">Lipoprotein-anchoring transpeptidase ErfK/SrfK</fullName>
    </submittedName>
</protein>
<evidence type="ECO:0000256" key="7">
    <source>
        <dbReference type="PROSITE-ProRule" id="PRU01373"/>
    </source>
</evidence>
<keyword evidence="9" id="KW-0449">Lipoprotein</keyword>
<comment type="similarity">
    <text evidence="2">Belongs to the YkuD family.</text>
</comment>
<evidence type="ECO:0000256" key="3">
    <source>
        <dbReference type="ARBA" id="ARBA00022679"/>
    </source>
</evidence>
<dbReference type="SUPFAM" id="SSF141523">
    <property type="entry name" value="L,D-transpeptidase catalytic domain-like"/>
    <property type="match status" value="1"/>
</dbReference>
<comment type="caution">
    <text evidence="9">The sequence shown here is derived from an EMBL/GenBank/DDBJ whole genome shotgun (WGS) entry which is preliminary data.</text>
</comment>
<dbReference type="Pfam" id="PF03734">
    <property type="entry name" value="YkuD"/>
    <property type="match status" value="1"/>
</dbReference>
<dbReference type="PANTHER" id="PTHR36699">
    <property type="entry name" value="LD-TRANSPEPTIDASE"/>
    <property type="match status" value="1"/>
</dbReference>
<dbReference type="Gene3D" id="2.40.440.10">
    <property type="entry name" value="L,D-transpeptidase catalytic domain-like"/>
    <property type="match status" value="1"/>
</dbReference>
<evidence type="ECO:0000256" key="5">
    <source>
        <dbReference type="ARBA" id="ARBA00022984"/>
    </source>
</evidence>
<gene>
    <name evidence="9" type="ORF">J2X09_000435</name>
</gene>
<feature type="active site" description="Proton donor/acceptor" evidence="7">
    <location>
        <position position="291"/>
    </location>
</feature>